<dbReference type="SUPFAM" id="SSF54373">
    <property type="entry name" value="FAD-linked reductases, C-terminal domain"/>
    <property type="match status" value="1"/>
</dbReference>
<dbReference type="RefSeq" id="WP_168917499.1">
    <property type="nucleotide sequence ID" value="NZ_CP050804.1"/>
</dbReference>
<dbReference type="SUPFAM" id="SSF51905">
    <property type="entry name" value="FAD/NAD(P)-binding domain"/>
    <property type="match status" value="1"/>
</dbReference>
<dbReference type="InterPro" id="IPR039651">
    <property type="entry name" value="FixC-like"/>
</dbReference>
<comment type="cofactor">
    <cofactor evidence="1">
        <name>FAD</name>
        <dbReference type="ChEBI" id="CHEBI:57692"/>
    </cofactor>
</comment>
<accession>A0A6H2EKU5</accession>
<dbReference type="Pfam" id="PF01494">
    <property type="entry name" value="FAD_binding_3"/>
    <property type="match status" value="1"/>
</dbReference>
<sequence length="433" mass="45681">MSIDYDFDVIVVGAGIAGLTTAYLLAKDGHEVLLAERGNEPGEKNLSGGVFYSRVMDEIFEDFSTQAPVERSITRNVLTLLNAESAVSVDYWDASLAEPTNAVTVLRAKLDPWLAEQAEEAGVTVMSGVKVDELVTSESGAVCGIRAGEDVLHAKIVVLADGVNSFLARATGLREAPAPSHLGVGVKSVIRIGEDAVNQRFGVGGDDGVAYALVGDATRGVPGGAFLYTNKDSISLGIVVNIADLAKSGHDVVVLHDHFLAHPFIQPLIADGELLEYGTHMVAEGGQAMVGRLAFDGAVIVGDAAGFTINNGFAIRGMDLAAESGRCAAQAIQLALSTGDYSASTLASYEENIAQSWLGEDMATFKKAPELLASTPELYGPLGEYAANVLRGVYRMDQTPRTKIASLVVKKMKTSGLSVWKLVKIIRKIRGGL</sequence>
<dbReference type="InterPro" id="IPR002938">
    <property type="entry name" value="FAD-bd"/>
</dbReference>
<keyword evidence="5" id="KW-0560">Oxidoreductase</keyword>
<evidence type="ECO:0000313" key="7">
    <source>
        <dbReference type="EMBL" id="QJC21559.1"/>
    </source>
</evidence>
<dbReference type="Proteomes" id="UP000502298">
    <property type="component" value="Chromosome"/>
</dbReference>
<proteinExistence type="inferred from homology"/>
<comment type="similarity">
    <text evidence="2">Belongs to the ETF-QO/FixC family.</text>
</comment>
<dbReference type="AlphaFoldDB" id="A0A6H2EKU5"/>
<name>A0A6H2EKU5_9ACTO</name>
<dbReference type="Gene3D" id="3.50.50.60">
    <property type="entry name" value="FAD/NAD(P)-binding domain"/>
    <property type="match status" value="1"/>
</dbReference>
<dbReference type="EMBL" id="CP050804">
    <property type="protein sequence ID" value="QJC21559.1"/>
    <property type="molecule type" value="Genomic_DNA"/>
</dbReference>
<evidence type="ECO:0000313" key="8">
    <source>
        <dbReference type="Proteomes" id="UP000502298"/>
    </source>
</evidence>
<reference evidence="7 8" key="1">
    <citation type="submission" date="2020-03" db="EMBL/GenBank/DDBJ databases">
        <title>Complete genome of Arcanobacterium buesumensis sp. nov. strain 2701.</title>
        <authorList>
            <person name="Borowiak M."/>
            <person name="Alssahen M."/>
            <person name="Laemmler C."/>
            <person name="Malorny B."/>
            <person name="Hassan A."/>
            <person name="Prenger-Berninghoff E."/>
            <person name="Ploetz M."/>
            <person name="Abdulmawjood A."/>
        </authorList>
    </citation>
    <scope>NUCLEOTIDE SEQUENCE [LARGE SCALE GENOMIC DNA]</scope>
    <source>
        <strain evidence="7 8">2701</strain>
    </source>
</reference>
<evidence type="ECO:0000256" key="4">
    <source>
        <dbReference type="ARBA" id="ARBA00022827"/>
    </source>
</evidence>
<dbReference type="GO" id="GO:0071949">
    <property type="term" value="F:FAD binding"/>
    <property type="evidence" value="ECO:0007669"/>
    <property type="project" value="InterPro"/>
</dbReference>
<keyword evidence="4" id="KW-0274">FAD</keyword>
<gene>
    <name evidence="7" type="ORF">HC352_02890</name>
</gene>
<keyword evidence="3" id="KW-0285">Flavoprotein</keyword>
<evidence type="ECO:0000256" key="2">
    <source>
        <dbReference type="ARBA" id="ARBA00006796"/>
    </source>
</evidence>
<dbReference type="PANTHER" id="PTHR43624:SF2">
    <property type="entry name" value="ELECTRON TRANSFER FLAVOPROTEIN-QUINONE OXIDOREDUCTASE YDIS-RELATED"/>
    <property type="match status" value="1"/>
</dbReference>
<evidence type="ECO:0000256" key="1">
    <source>
        <dbReference type="ARBA" id="ARBA00001974"/>
    </source>
</evidence>
<dbReference type="PRINTS" id="PR00420">
    <property type="entry name" value="RNGMNOXGNASE"/>
</dbReference>
<keyword evidence="8" id="KW-1185">Reference proteome</keyword>
<dbReference type="InterPro" id="IPR036188">
    <property type="entry name" value="FAD/NAD-bd_sf"/>
</dbReference>
<dbReference type="KEGG" id="arca:HC352_02890"/>
<evidence type="ECO:0000256" key="3">
    <source>
        <dbReference type="ARBA" id="ARBA00022630"/>
    </source>
</evidence>
<protein>
    <submittedName>
        <fullName evidence="7">FAD-dependent oxidoreductase</fullName>
    </submittedName>
</protein>
<evidence type="ECO:0000256" key="5">
    <source>
        <dbReference type="ARBA" id="ARBA00023002"/>
    </source>
</evidence>
<dbReference type="GO" id="GO:0016491">
    <property type="term" value="F:oxidoreductase activity"/>
    <property type="evidence" value="ECO:0007669"/>
    <property type="project" value="UniProtKB-KW"/>
</dbReference>
<evidence type="ECO:0000259" key="6">
    <source>
        <dbReference type="Pfam" id="PF01494"/>
    </source>
</evidence>
<feature type="domain" description="FAD-binding" evidence="6">
    <location>
        <begin position="7"/>
        <end position="181"/>
    </location>
</feature>
<dbReference type="PANTHER" id="PTHR43624">
    <property type="entry name" value="ELECTRON TRANSFER FLAVOPROTEIN-QUINONE OXIDOREDUCTASE YDIS-RELATED"/>
    <property type="match status" value="1"/>
</dbReference>
<organism evidence="7 8">
    <name type="scientific">Arcanobacterium buesumense</name>
    <dbReference type="NCBI Taxonomy" id="2722751"/>
    <lineage>
        <taxon>Bacteria</taxon>
        <taxon>Bacillati</taxon>
        <taxon>Actinomycetota</taxon>
        <taxon>Actinomycetes</taxon>
        <taxon>Actinomycetales</taxon>
        <taxon>Actinomycetaceae</taxon>
        <taxon>Arcanobacterium</taxon>
    </lineage>
</organism>